<keyword evidence="2" id="KW-0812">Transmembrane</keyword>
<keyword evidence="2" id="KW-1133">Transmembrane helix</keyword>
<evidence type="ECO:0000313" key="4">
    <source>
        <dbReference type="Proteomes" id="UP001374584"/>
    </source>
</evidence>
<evidence type="ECO:0000313" key="3">
    <source>
        <dbReference type="EMBL" id="KAK7364406.1"/>
    </source>
</evidence>
<evidence type="ECO:0000256" key="1">
    <source>
        <dbReference type="SAM" id="MobiDB-lite"/>
    </source>
</evidence>
<accession>A0AAN9N2F2</accession>
<gene>
    <name evidence="3" type="ORF">VNO80_13036</name>
</gene>
<dbReference type="AlphaFoldDB" id="A0AAN9N2F2"/>
<feature type="region of interest" description="Disordered" evidence="1">
    <location>
        <begin position="36"/>
        <end position="72"/>
    </location>
</feature>
<name>A0AAN9N2F2_PHACN</name>
<protein>
    <submittedName>
        <fullName evidence="3">Uncharacterized protein</fullName>
    </submittedName>
</protein>
<comment type="caution">
    <text evidence="3">The sequence shown here is derived from an EMBL/GenBank/DDBJ whole genome shotgun (WGS) entry which is preliminary data.</text>
</comment>
<reference evidence="3 4" key="1">
    <citation type="submission" date="2024-01" db="EMBL/GenBank/DDBJ databases">
        <title>The genomes of 5 underutilized Papilionoideae crops provide insights into root nodulation and disease resistanc.</title>
        <authorList>
            <person name="Jiang F."/>
        </authorList>
    </citation>
    <scope>NUCLEOTIDE SEQUENCE [LARGE SCALE GENOMIC DNA]</scope>
    <source>
        <strain evidence="3">JINMINGXINNONG_FW02</strain>
        <tissue evidence="3">Leaves</tissue>
    </source>
</reference>
<keyword evidence="4" id="KW-1185">Reference proteome</keyword>
<feature type="transmembrane region" description="Helical" evidence="2">
    <location>
        <begin position="198"/>
        <end position="223"/>
    </location>
</feature>
<evidence type="ECO:0000256" key="2">
    <source>
        <dbReference type="SAM" id="Phobius"/>
    </source>
</evidence>
<dbReference type="EMBL" id="JAYMYR010000005">
    <property type="protein sequence ID" value="KAK7364406.1"/>
    <property type="molecule type" value="Genomic_DNA"/>
</dbReference>
<feature type="compositionally biased region" description="Basic and acidic residues" evidence="1">
    <location>
        <begin position="37"/>
        <end position="69"/>
    </location>
</feature>
<proteinExistence type="predicted"/>
<feature type="transmembrane region" description="Helical" evidence="2">
    <location>
        <begin position="163"/>
        <end position="192"/>
    </location>
</feature>
<dbReference type="Proteomes" id="UP001374584">
    <property type="component" value="Unassembled WGS sequence"/>
</dbReference>
<keyword evidence="2" id="KW-0472">Membrane</keyword>
<organism evidence="3 4">
    <name type="scientific">Phaseolus coccineus</name>
    <name type="common">Scarlet runner bean</name>
    <name type="synonym">Phaseolus multiflorus</name>
    <dbReference type="NCBI Taxonomy" id="3886"/>
    <lineage>
        <taxon>Eukaryota</taxon>
        <taxon>Viridiplantae</taxon>
        <taxon>Streptophyta</taxon>
        <taxon>Embryophyta</taxon>
        <taxon>Tracheophyta</taxon>
        <taxon>Spermatophyta</taxon>
        <taxon>Magnoliopsida</taxon>
        <taxon>eudicotyledons</taxon>
        <taxon>Gunneridae</taxon>
        <taxon>Pentapetalae</taxon>
        <taxon>rosids</taxon>
        <taxon>fabids</taxon>
        <taxon>Fabales</taxon>
        <taxon>Fabaceae</taxon>
        <taxon>Papilionoideae</taxon>
        <taxon>50 kb inversion clade</taxon>
        <taxon>NPAAA clade</taxon>
        <taxon>indigoferoid/millettioid clade</taxon>
        <taxon>Phaseoleae</taxon>
        <taxon>Phaseolus</taxon>
    </lineage>
</organism>
<sequence length="234" mass="26392">MRPLWPTHKRQFCVRRGPRICVHAYVPVWARPRLGLRHRDPPDCPRPGVLDRDQGEPGRDLRDLTEARRTPVKHLTRRRRLQQFSRFHLPSRNKLITVSLSATASLSRSPSPRQPSLSRSPSWRQLFLLCGGSCPSLASPSSRPAASSSSACSHVQVSVFRIVFFRVFLVGVAVLIRVTVLVHVTLVLLVAVLVRVALVLRVAVLLCVAVLLRVGLLCLRSFLCLHSLLLRFRF</sequence>